<dbReference type="InterPro" id="IPR036259">
    <property type="entry name" value="MFS_trans_sf"/>
</dbReference>
<protein>
    <submittedName>
        <fullName evidence="3">MFS transporter</fullName>
    </submittedName>
</protein>
<feature type="transmembrane region" description="Helical" evidence="2">
    <location>
        <begin position="60"/>
        <end position="83"/>
    </location>
</feature>
<proteinExistence type="predicted"/>
<dbReference type="EMBL" id="QVIG01000001">
    <property type="protein sequence ID" value="RGD58209.1"/>
    <property type="molecule type" value="Genomic_DNA"/>
</dbReference>
<keyword evidence="2" id="KW-0812">Transmembrane</keyword>
<dbReference type="Pfam" id="PF07690">
    <property type="entry name" value="MFS_1"/>
    <property type="match status" value="1"/>
</dbReference>
<evidence type="ECO:0000256" key="1">
    <source>
        <dbReference type="SAM" id="MobiDB-lite"/>
    </source>
</evidence>
<comment type="caution">
    <text evidence="3">The sequence shown here is derived from an EMBL/GenBank/DDBJ whole genome shotgun (WGS) entry which is preliminary data.</text>
</comment>
<evidence type="ECO:0000313" key="4">
    <source>
        <dbReference type="Proteomes" id="UP000263377"/>
    </source>
</evidence>
<dbReference type="SUPFAM" id="SSF103473">
    <property type="entry name" value="MFS general substrate transporter"/>
    <property type="match status" value="1"/>
</dbReference>
<dbReference type="InterPro" id="IPR011701">
    <property type="entry name" value="MFS"/>
</dbReference>
<sequence>MPLTDPTATTVSATATSTAPAPSRTPRAAGALLVLGFVLLSLNTRVAFGQIGPLAPVAGWGPGTVTLLALLPPLCMGLFAPLGALARRRLGEERGLFWASVLLLAGAVLRTAGLPGLYAGTVLVGVAVAVVNVLIPVFVRARFAPRRIGTMTGVYALSMGAGSAVVAALVAPVAGAWSWQAAIAIAVVPAALAAAGLAPQLRVARTPAGPVAPAGRRRVGRTALAWSLTAFFGVQTLVFYATLAWLPTVLVDAGLSRTTAGTDQAVLILGLAVGGFLAPTLAAARSDQRPHILGVAAVCVLGLLGLVLAPAGGAPLWAAVLGIGMGGGQALAAVLFARRGTDPDHVAALSTMAQTWGYLLAATGPALASALHTASGSWAAPLLAMAGLVAVGCVLGLRAGRAVTKPRRDPSDR</sequence>
<dbReference type="Gene3D" id="1.20.1250.20">
    <property type="entry name" value="MFS general substrate transporter like domains"/>
    <property type="match status" value="1"/>
</dbReference>
<reference evidence="3 4" key="1">
    <citation type="submission" date="2018-08" db="EMBL/GenBank/DDBJ databases">
        <title>Diversity &amp; Physiological Properties of Lignin-Decomposing Actinobacteria from Soil.</title>
        <authorList>
            <person name="Roh S.G."/>
            <person name="Kim S.B."/>
        </authorList>
    </citation>
    <scope>NUCLEOTIDE SEQUENCE [LARGE SCALE GENOMIC DNA]</scope>
    <source>
        <strain evidence="3 4">MMS17-GH009</strain>
    </source>
</reference>
<organism evidence="3 4">
    <name type="scientific">Kitasatospora xanthocidica</name>
    <dbReference type="NCBI Taxonomy" id="83382"/>
    <lineage>
        <taxon>Bacteria</taxon>
        <taxon>Bacillati</taxon>
        <taxon>Actinomycetota</taxon>
        <taxon>Actinomycetes</taxon>
        <taxon>Kitasatosporales</taxon>
        <taxon>Streptomycetaceae</taxon>
        <taxon>Kitasatospora</taxon>
    </lineage>
</organism>
<keyword evidence="2" id="KW-0472">Membrane</keyword>
<dbReference type="AlphaFoldDB" id="A0A372ZQN7"/>
<evidence type="ECO:0000256" key="2">
    <source>
        <dbReference type="SAM" id="Phobius"/>
    </source>
</evidence>
<feature type="transmembrane region" description="Helical" evidence="2">
    <location>
        <begin position="28"/>
        <end position="48"/>
    </location>
</feature>
<dbReference type="PANTHER" id="PTHR23523">
    <property type="match status" value="1"/>
</dbReference>
<feature type="transmembrane region" description="Helical" evidence="2">
    <location>
        <begin position="349"/>
        <end position="372"/>
    </location>
</feature>
<feature type="transmembrane region" description="Helical" evidence="2">
    <location>
        <begin position="151"/>
        <end position="171"/>
    </location>
</feature>
<feature type="transmembrane region" description="Helical" evidence="2">
    <location>
        <begin position="177"/>
        <end position="198"/>
    </location>
</feature>
<feature type="region of interest" description="Disordered" evidence="1">
    <location>
        <begin position="1"/>
        <end position="23"/>
    </location>
</feature>
<evidence type="ECO:0000313" key="3">
    <source>
        <dbReference type="EMBL" id="RGD58209.1"/>
    </source>
</evidence>
<feature type="transmembrane region" description="Helical" evidence="2">
    <location>
        <begin position="291"/>
        <end position="310"/>
    </location>
</feature>
<feature type="transmembrane region" description="Helical" evidence="2">
    <location>
        <begin position="223"/>
        <end position="245"/>
    </location>
</feature>
<dbReference type="PANTHER" id="PTHR23523:SF2">
    <property type="entry name" value="2-NITROIMIDAZOLE TRANSPORTER"/>
    <property type="match status" value="1"/>
</dbReference>
<feature type="transmembrane region" description="Helical" evidence="2">
    <location>
        <begin position="95"/>
        <end position="112"/>
    </location>
</feature>
<dbReference type="InterPro" id="IPR052524">
    <property type="entry name" value="MFS_Cyanate_Porter"/>
</dbReference>
<feature type="transmembrane region" description="Helical" evidence="2">
    <location>
        <begin position="378"/>
        <end position="397"/>
    </location>
</feature>
<dbReference type="RefSeq" id="WP_117486855.1">
    <property type="nucleotide sequence ID" value="NZ_QVIG01000001.1"/>
</dbReference>
<dbReference type="GO" id="GO:0022857">
    <property type="term" value="F:transmembrane transporter activity"/>
    <property type="evidence" value="ECO:0007669"/>
    <property type="project" value="InterPro"/>
</dbReference>
<feature type="transmembrane region" description="Helical" evidence="2">
    <location>
        <begin position="316"/>
        <end position="337"/>
    </location>
</feature>
<keyword evidence="4" id="KW-1185">Reference proteome</keyword>
<feature type="transmembrane region" description="Helical" evidence="2">
    <location>
        <begin position="265"/>
        <end position="284"/>
    </location>
</feature>
<feature type="transmembrane region" description="Helical" evidence="2">
    <location>
        <begin position="118"/>
        <end position="139"/>
    </location>
</feature>
<gene>
    <name evidence="3" type="ORF">DR950_10795</name>
</gene>
<accession>A0A372ZQN7</accession>
<dbReference type="Proteomes" id="UP000263377">
    <property type="component" value="Unassembled WGS sequence"/>
</dbReference>
<keyword evidence="2" id="KW-1133">Transmembrane helix</keyword>
<name>A0A372ZQN7_9ACTN</name>